<feature type="chain" id="PRO_5012589030" description="Solute-binding protein family 3/N-terminal domain-containing protein" evidence="1">
    <location>
        <begin position="26"/>
        <end position="254"/>
    </location>
</feature>
<dbReference type="STRING" id="1915309.AXG55_07465"/>
<evidence type="ECO:0000313" key="3">
    <source>
        <dbReference type="EMBL" id="APJ03752.1"/>
    </source>
</evidence>
<proteinExistence type="predicted"/>
<feature type="domain" description="Solute-binding protein family 3/N-terminal" evidence="2">
    <location>
        <begin position="27"/>
        <end position="253"/>
    </location>
</feature>
<dbReference type="InterPro" id="IPR001638">
    <property type="entry name" value="Solute-binding_3/MltF_N"/>
</dbReference>
<dbReference type="Proteomes" id="UP000184731">
    <property type="component" value="Chromosome"/>
</dbReference>
<protein>
    <recommendedName>
        <fullName evidence="2">Solute-binding protein family 3/N-terminal domain-containing protein</fullName>
    </recommendedName>
</protein>
<sequence length="254" mass="29095">MLIKRKLLMIYSILSISFFSHSVSAQDFTLVTQEFHGQTDRWADDQMGGLGGEIVTKAFAAAKLKFKINWMPWKRAQDAVLENSEKNAFILPLTRNKTRESKYNWVVKIYDNETAFYTLKKNKPINDMSDAQGKKIGVLLASSYELTILDPKNGFKRENIISYPKDSLLIKKLESGAIDAWYTGIMGAAIIIHDEKLNSKHFFHGKTIDKEANYLATSKKTSKEITNKVQKAVEKFKKTPEFKALVKKYYGKNY</sequence>
<keyword evidence="1" id="KW-0732">Signal</keyword>
<dbReference type="EMBL" id="CP017834">
    <property type="protein sequence ID" value="APJ03752.1"/>
    <property type="molecule type" value="Genomic_DNA"/>
</dbReference>
<gene>
    <name evidence="3" type="ORF">AXG55_07465</name>
</gene>
<keyword evidence="4" id="KW-1185">Reference proteome</keyword>
<accession>A0A1L4D0L0</accession>
<dbReference type="Pfam" id="PF00497">
    <property type="entry name" value="SBP_bac_3"/>
    <property type="match status" value="1"/>
</dbReference>
<dbReference type="PANTHER" id="PTHR38834">
    <property type="entry name" value="PERIPLASMIC SUBSTRATE BINDING PROTEIN FAMILY 3"/>
    <property type="match status" value="1"/>
</dbReference>
<dbReference type="AlphaFoldDB" id="A0A1L4D0L0"/>
<feature type="signal peptide" evidence="1">
    <location>
        <begin position="1"/>
        <end position="25"/>
    </location>
</feature>
<name>A0A1L4D0L0_9BACT</name>
<dbReference type="SMART" id="SM00062">
    <property type="entry name" value="PBPb"/>
    <property type="match status" value="1"/>
</dbReference>
<dbReference type="SUPFAM" id="SSF53850">
    <property type="entry name" value="Periplasmic binding protein-like II"/>
    <property type="match status" value="1"/>
</dbReference>
<evidence type="ECO:0000313" key="4">
    <source>
        <dbReference type="Proteomes" id="UP000184731"/>
    </source>
</evidence>
<dbReference type="Gene3D" id="3.40.190.10">
    <property type="entry name" value="Periplasmic binding protein-like II"/>
    <property type="match status" value="2"/>
</dbReference>
<dbReference type="PANTHER" id="PTHR38834:SF3">
    <property type="entry name" value="SOLUTE-BINDING PROTEIN FAMILY 3_N-TERMINAL DOMAIN-CONTAINING PROTEIN"/>
    <property type="match status" value="1"/>
</dbReference>
<dbReference type="KEGG" id="saqi:AXG55_07465"/>
<evidence type="ECO:0000256" key="1">
    <source>
        <dbReference type="SAM" id="SignalP"/>
    </source>
</evidence>
<reference evidence="3 4" key="1">
    <citation type="submission" date="2016-10" db="EMBL/GenBank/DDBJ databases">
        <title>Silvanigrella aquatica sp. nov., isolated from a freshwater lake located in the Black Forest, Germany, description of Silvanigrellaceae fam. nov., Silvanigrellales ord. nov., reclassification of the order Bdellovibrionales in the class Oligoflexia, reclassification of the families Bacteriovoracaceae and Halobacteriovoraceae in the new order Bacteriovoracales ord. nov., and reclassification of the family Pseudobacteriovoracaceae in the order Oligoflexiales.</title>
        <authorList>
            <person name="Hahn M.W."/>
            <person name="Schmidt J."/>
            <person name="Koll U."/>
            <person name="Rohde M."/>
            <person name="Verbag S."/>
            <person name="Pitt A."/>
            <person name="Nakai R."/>
            <person name="Naganuma T."/>
            <person name="Lang E."/>
        </authorList>
    </citation>
    <scope>NUCLEOTIDE SEQUENCE [LARGE SCALE GENOMIC DNA]</scope>
    <source>
        <strain evidence="3 4">MWH-Nonnen-W8red</strain>
    </source>
</reference>
<evidence type="ECO:0000259" key="2">
    <source>
        <dbReference type="SMART" id="SM00062"/>
    </source>
</evidence>
<dbReference type="RefSeq" id="WP_148697494.1">
    <property type="nucleotide sequence ID" value="NZ_CP017834.1"/>
</dbReference>
<dbReference type="OrthoDB" id="5297654at2"/>
<organism evidence="3 4">
    <name type="scientific">Silvanigrella aquatica</name>
    <dbReference type="NCBI Taxonomy" id="1915309"/>
    <lineage>
        <taxon>Bacteria</taxon>
        <taxon>Pseudomonadati</taxon>
        <taxon>Bdellovibrionota</taxon>
        <taxon>Oligoflexia</taxon>
        <taxon>Silvanigrellales</taxon>
        <taxon>Silvanigrellaceae</taxon>
        <taxon>Silvanigrella</taxon>
    </lineage>
</organism>